<keyword evidence="2" id="KW-1185">Reference proteome</keyword>
<dbReference type="Proteomes" id="UP001642409">
    <property type="component" value="Unassembled WGS sequence"/>
</dbReference>
<evidence type="ECO:0000313" key="2">
    <source>
        <dbReference type="Proteomes" id="UP001642409"/>
    </source>
</evidence>
<protein>
    <submittedName>
        <fullName evidence="1">Hypothetical_protein</fullName>
    </submittedName>
</protein>
<proteinExistence type="predicted"/>
<accession>A0ABP1HAG0</accession>
<organism evidence="1 2">
    <name type="scientific">Hexamita inflata</name>
    <dbReference type="NCBI Taxonomy" id="28002"/>
    <lineage>
        <taxon>Eukaryota</taxon>
        <taxon>Metamonada</taxon>
        <taxon>Diplomonadida</taxon>
        <taxon>Hexamitidae</taxon>
        <taxon>Hexamitinae</taxon>
        <taxon>Hexamita</taxon>
    </lineage>
</organism>
<reference evidence="1 2" key="1">
    <citation type="submission" date="2024-07" db="EMBL/GenBank/DDBJ databases">
        <authorList>
            <person name="Akdeniz Z."/>
        </authorList>
    </citation>
    <scope>NUCLEOTIDE SEQUENCE [LARGE SCALE GENOMIC DNA]</scope>
</reference>
<name>A0ABP1HAG0_9EUKA</name>
<gene>
    <name evidence="1" type="ORF">HINF_LOCUS10032</name>
</gene>
<evidence type="ECO:0000313" key="1">
    <source>
        <dbReference type="EMBL" id="CAL5987717.1"/>
    </source>
</evidence>
<comment type="caution">
    <text evidence="1">The sequence shown here is derived from an EMBL/GenBank/DDBJ whole genome shotgun (WGS) entry which is preliminary data.</text>
</comment>
<dbReference type="EMBL" id="CAXDID020000021">
    <property type="protein sequence ID" value="CAL5987717.1"/>
    <property type="molecule type" value="Genomic_DNA"/>
</dbReference>
<sequence length="134" mass="15518">MDLLNFYQLDQIVLIILLVTHIPHKLDLQSQMLHLAYQGLIYIFFIQLNLYPIKLPCYCSTIANYTSGQLVYCHFDPRCVVSQAPIYGHIRNRLRLQVLLLQSKVLKSINNVNAHEGENKLRSNAKGRLILNNQ</sequence>